<protein>
    <submittedName>
        <fullName evidence="2">Uncharacterized protein</fullName>
    </submittedName>
</protein>
<evidence type="ECO:0000313" key="3">
    <source>
        <dbReference type="Proteomes" id="UP001501532"/>
    </source>
</evidence>
<reference evidence="3" key="1">
    <citation type="journal article" date="2019" name="Int. J. Syst. Evol. Microbiol.">
        <title>The Global Catalogue of Microorganisms (GCM) 10K type strain sequencing project: providing services to taxonomists for standard genome sequencing and annotation.</title>
        <authorList>
            <consortium name="The Broad Institute Genomics Platform"/>
            <consortium name="The Broad Institute Genome Sequencing Center for Infectious Disease"/>
            <person name="Wu L."/>
            <person name="Ma J."/>
        </authorList>
    </citation>
    <scope>NUCLEOTIDE SEQUENCE [LARGE SCALE GENOMIC DNA]</scope>
    <source>
        <strain evidence="3">JCM 9091</strain>
    </source>
</reference>
<comment type="caution">
    <text evidence="2">The sequence shown here is derived from an EMBL/GenBank/DDBJ whole genome shotgun (WGS) entry which is preliminary data.</text>
</comment>
<gene>
    <name evidence="2" type="ORF">GCM10010448_55490</name>
</gene>
<proteinExistence type="predicted"/>
<dbReference type="EMBL" id="BAAAUF010000054">
    <property type="protein sequence ID" value="GAA3065130.1"/>
    <property type="molecule type" value="Genomic_DNA"/>
</dbReference>
<keyword evidence="3" id="KW-1185">Reference proteome</keyword>
<evidence type="ECO:0000256" key="1">
    <source>
        <dbReference type="SAM" id="MobiDB-lite"/>
    </source>
</evidence>
<organism evidence="2 3">
    <name type="scientific">Streptomyces glomeratus</name>
    <dbReference type="NCBI Taxonomy" id="284452"/>
    <lineage>
        <taxon>Bacteria</taxon>
        <taxon>Bacillati</taxon>
        <taxon>Actinomycetota</taxon>
        <taxon>Actinomycetes</taxon>
        <taxon>Kitasatosporales</taxon>
        <taxon>Streptomycetaceae</taxon>
        <taxon>Streptomyces</taxon>
    </lineage>
</organism>
<evidence type="ECO:0000313" key="2">
    <source>
        <dbReference type="EMBL" id="GAA3065130.1"/>
    </source>
</evidence>
<feature type="region of interest" description="Disordered" evidence="1">
    <location>
        <begin position="1"/>
        <end position="21"/>
    </location>
</feature>
<dbReference type="Proteomes" id="UP001501532">
    <property type="component" value="Unassembled WGS sequence"/>
</dbReference>
<feature type="region of interest" description="Disordered" evidence="1">
    <location>
        <begin position="50"/>
        <end position="72"/>
    </location>
</feature>
<name>A0ABP6M287_9ACTN</name>
<sequence length="72" mass="7427">MNETETETAETYLRSGVPGPSQVGGIADPAVIYPDANEGLGAPWAAAASRSGRRDVSLDCPGRPSTGLGLRR</sequence>
<accession>A0ABP6M287</accession>